<keyword evidence="2" id="KW-0689">Ribosomal protein</keyword>
<dbReference type="InterPro" id="IPR037229">
    <property type="entry name" value="Ribosomal_bL35_sf"/>
</dbReference>
<dbReference type="Pfam" id="PF01632">
    <property type="entry name" value="Ribosomal_L35p"/>
    <property type="match status" value="1"/>
</dbReference>
<dbReference type="InterPro" id="IPR021137">
    <property type="entry name" value="Ribosomal_bL35-like"/>
</dbReference>
<dbReference type="OrthoDB" id="512750at2759"/>
<reference evidence="4" key="1">
    <citation type="submission" date="2016-11" db="EMBL/GenBank/DDBJ databases">
        <title>The genome of Nicotiana attenuata.</title>
        <authorList>
            <person name="Xu S."/>
            <person name="Brockmoeller T."/>
            <person name="Gaquerel E."/>
            <person name="Navarro A."/>
            <person name="Kuhl H."/>
            <person name="Gase K."/>
            <person name="Ling Z."/>
            <person name="Zhou W."/>
            <person name="Kreitzer C."/>
            <person name="Stanke M."/>
            <person name="Tang H."/>
            <person name="Lyons E."/>
            <person name="Pandey P."/>
            <person name="Pandey S.P."/>
            <person name="Timmermann B."/>
            <person name="Baldwin I.T."/>
        </authorList>
    </citation>
    <scope>NUCLEOTIDE SEQUENCE [LARGE SCALE GENOMIC DNA]</scope>
    <source>
        <strain evidence="4">UT</strain>
    </source>
</reference>
<name>A0A1J6IPN6_NICAT</name>
<comment type="similarity">
    <text evidence="1">Belongs to the bacterial ribosomal protein bL35 family.</text>
</comment>
<dbReference type="KEGG" id="nau:109227227"/>
<dbReference type="PANTHER" id="PTHR36400:SF1">
    <property type="entry name" value="RIBOSOMAL PROTEIN L35"/>
    <property type="match status" value="1"/>
</dbReference>
<dbReference type="SMR" id="A0A1J6IPN6"/>
<dbReference type="GO" id="GO:0006412">
    <property type="term" value="P:translation"/>
    <property type="evidence" value="ECO:0007669"/>
    <property type="project" value="InterPro"/>
</dbReference>
<sequence length="167" mass="19465">MQRWCTKLRSIAALRSTLTTPQHPLPYRLLTTATNSINRPFTRTLFSSSFTPISHGPISFLTPTHSSLLPSSFTQVRYITAKQKKRKLKSRKPMTPVTSKVKKIKMKFYSSYKDRFRVMKDGLIRRWREGKRHNAHLKSKKSKRRLRQPATVPLAYAKVMKKLNFCG</sequence>
<evidence type="ECO:0000256" key="1">
    <source>
        <dbReference type="ARBA" id="ARBA00006598"/>
    </source>
</evidence>
<evidence type="ECO:0000313" key="5">
    <source>
        <dbReference type="Proteomes" id="UP000187609"/>
    </source>
</evidence>
<dbReference type="Gramene" id="OIT02536">
    <property type="protein sequence ID" value="OIT02536"/>
    <property type="gene ID" value="A4A49_18733"/>
</dbReference>
<proteinExistence type="inferred from homology"/>
<dbReference type="GO" id="GO:0005840">
    <property type="term" value="C:ribosome"/>
    <property type="evidence" value="ECO:0007669"/>
    <property type="project" value="UniProtKB-KW"/>
</dbReference>
<accession>A0A1J6IPN6</accession>
<dbReference type="PANTHER" id="PTHR36400">
    <property type="entry name" value="RIBOSOMAL PROTEIN L35"/>
    <property type="match status" value="1"/>
</dbReference>
<protein>
    <submittedName>
        <fullName evidence="4">Uncharacterized protein</fullName>
    </submittedName>
</protein>
<dbReference type="GO" id="GO:1990904">
    <property type="term" value="C:ribonucleoprotein complex"/>
    <property type="evidence" value="ECO:0007669"/>
    <property type="project" value="UniProtKB-KW"/>
</dbReference>
<dbReference type="Proteomes" id="UP000187609">
    <property type="component" value="Unassembled WGS sequence"/>
</dbReference>
<gene>
    <name evidence="4" type="ORF">A4A49_18733</name>
</gene>
<evidence type="ECO:0000256" key="2">
    <source>
        <dbReference type="ARBA" id="ARBA00022980"/>
    </source>
</evidence>
<keyword evidence="3" id="KW-0687">Ribonucleoprotein</keyword>
<keyword evidence="5" id="KW-1185">Reference proteome</keyword>
<dbReference type="GO" id="GO:0003735">
    <property type="term" value="F:structural constituent of ribosome"/>
    <property type="evidence" value="ECO:0007669"/>
    <property type="project" value="InterPro"/>
</dbReference>
<dbReference type="Gene3D" id="4.10.410.60">
    <property type="match status" value="1"/>
</dbReference>
<evidence type="ECO:0000256" key="3">
    <source>
        <dbReference type="ARBA" id="ARBA00023274"/>
    </source>
</evidence>
<comment type="caution">
    <text evidence="4">The sequence shown here is derived from an EMBL/GenBank/DDBJ whole genome shotgun (WGS) entry which is preliminary data.</text>
</comment>
<organism evidence="4 5">
    <name type="scientific">Nicotiana attenuata</name>
    <name type="common">Coyote tobacco</name>
    <dbReference type="NCBI Taxonomy" id="49451"/>
    <lineage>
        <taxon>Eukaryota</taxon>
        <taxon>Viridiplantae</taxon>
        <taxon>Streptophyta</taxon>
        <taxon>Embryophyta</taxon>
        <taxon>Tracheophyta</taxon>
        <taxon>Spermatophyta</taxon>
        <taxon>Magnoliopsida</taxon>
        <taxon>eudicotyledons</taxon>
        <taxon>Gunneridae</taxon>
        <taxon>Pentapetalae</taxon>
        <taxon>asterids</taxon>
        <taxon>lamiids</taxon>
        <taxon>Solanales</taxon>
        <taxon>Solanaceae</taxon>
        <taxon>Nicotianoideae</taxon>
        <taxon>Nicotianeae</taxon>
        <taxon>Nicotiana</taxon>
    </lineage>
</organism>
<dbReference type="OMA" id="PIHFASC"/>
<dbReference type="STRING" id="49451.A0A1J6IPN6"/>
<dbReference type="AlphaFoldDB" id="A0A1J6IPN6"/>
<dbReference type="EMBL" id="MJEQ01037188">
    <property type="protein sequence ID" value="OIT02536.1"/>
    <property type="molecule type" value="Genomic_DNA"/>
</dbReference>
<evidence type="ECO:0000313" key="4">
    <source>
        <dbReference type="EMBL" id="OIT02536.1"/>
    </source>
</evidence>
<dbReference type="SUPFAM" id="SSF143034">
    <property type="entry name" value="L35p-like"/>
    <property type="match status" value="1"/>
</dbReference>